<comment type="caution">
    <text evidence="1">The sequence shown here is derived from an EMBL/GenBank/DDBJ whole genome shotgun (WGS) entry which is preliminary data.</text>
</comment>
<evidence type="ECO:0000313" key="2">
    <source>
        <dbReference type="Proteomes" id="UP001283361"/>
    </source>
</evidence>
<sequence length="117" mass="13387">MSLLTTTRFNNHELIGCNRFSDFGKLVRVLSWVLRFVYKSRSSHSKINKVLSAEELKKLFYGKYLMLKIREQEQVILDLLSCRSLSLAALLSIRADTDSRTGYVLLSLWQAGVGSIE</sequence>
<dbReference type="EMBL" id="JAWDGP010002751">
    <property type="protein sequence ID" value="KAK3780276.1"/>
    <property type="molecule type" value="Genomic_DNA"/>
</dbReference>
<gene>
    <name evidence="1" type="ORF">RRG08_047264</name>
</gene>
<organism evidence="1 2">
    <name type="scientific">Elysia crispata</name>
    <name type="common">lettuce slug</name>
    <dbReference type="NCBI Taxonomy" id="231223"/>
    <lineage>
        <taxon>Eukaryota</taxon>
        <taxon>Metazoa</taxon>
        <taxon>Spiralia</taxon>
        <taxon>Lophotrochozoa</taxon>
        <taxon>Mollusca</taxon>
        <taxon>Gastropoda</taxon>
        <taxon>Heterobranchia</taxon>
        <taxon>Euthyneura</taxon>
        <taxon>Panpulmonata</taxon>
        <taxon>Sacoglossa</taxon>
        <taxon>Placobranchoidea</taxon>
        <taxon>Plakobranchidae</taxon>
        <taxon>Elysia</taxon>
    </lineage>
</organism>
<dbReference type="Proteomes" id="UP001283361">
    <property type="component" value="Unassembled WGS sequence"/>
</dbReference>
<name>A0AAE1A408_9GAST</name>
<protein>
    <submittedName>
        <fullName evidence="1">Uncharacterized protein</fullName>
    </submittedName>
</protein>
<proteinExistence type="predicted"/>
<accession>A0AAE1A408</accession>
<reference evidence="1" key="1">
    <citation type="journal article" date="2023" name="G3 (Bethesda)">
        <title>A reference genome for the long-term kleptoplast-retaining sea slug Elysia crispata morphotype clarki.</title>
        <authorList>
            <person name="Eastman K.E."/>
            <person name="Pendleton A.L."/>
            <person name="Shaikh M.A."/>
            <person name="Suttiyut T."/>
            <person name="Ogas R."/>
            <person name="Tomko P."/>
            <person name="Gavelis G."/>
            <person name="Widhalm J.R."/>
            <person name="Wisecaver J.H."/>
        </authorList>
    </citation>
    <scope>NUCLEOTIDE SEQUENCE</scope>
    <source>
        <strain evidence="1">ECLA1</strain>
    </source>
</reference>
<evidence type="ECO:0000313" key="1">
    <source>
        <dbReference type="EMBL" id="KAK3780276.1"/>
    </source>
</evidence>
<dbReference type="AlphaFoldDB" id="A0AAE1A408"/>
<keyword evidence="2" id="KW-1185">Reference proteome</keyword>